<name>A0A427AFG6_ENSVE</name>
<dbReference type="Proteomes" id="UP000287651">
    <property type="component" value="Unassembled WGS sequence"/>
</dbReference>
<evidence type="ECO:0000313" key="2">
    <source>
        <dbReference type="Proteomes" id="UP000287651"/>
    </source>
</evidence>
<dbReference type="EMBL" id="AMZH03002632">
    <property type="protein sequence ID" value="RRT74921.1"/>
    <property type="molecule type" value="Genomic_DNA"/>
</dbReference>
<sequence length="135" mass="15797">MNRFRDFSLPDLVTGQVQDDEVVDGKILQYCSIDKKDKKTLGELEQEFLRALQVLLHRYTHQHTIDQLLKKGVILYKRAHDAAFVAERYIQFFLLVNKFHEGYILLFVQVYSDLTVDYFKMFLLNVPAAVIALTV</sequence>
<dbReference type="GO" id="GO:0009535">
    <property type="term" value="C:chloroplast thylakoid membrane"/>
    <property type="evidence" value="ECO:0007669"/>
    <property type="project" value="InterPro"/>
</dbReference>
<dbReference type="InterPro" id="IPR039987">
    <property type="entry name" value="PGRL1"/>
</dbReference>
<dbReference type="GO" id="GO:0009773">
    <property type="term" value="P:photosynthetic electron transport in photosystem I"/>
    <property type="evidence" value="ECO:0007669"/>
    <property type="project" value="InterPro"/>
</dbReference>
<dbReference type="PANTHER" id="PTHR31032">
    <property type="entry name" value="PGR5-LIKE PROTEIN 1B, CHLOROPLASTIC"/>
    <property type="match status" value="1"/>
</dbReference>
<dbReference type="AlphaFoldDB" id="A0A427AFG6"/>
<organism evidence="1 2">
    <name type="scientific">Ensete ventricosum</name>
    <name type="common">Abyssinian banana</name>
    <name type="synonym">Musa ensete</name>
    <dbReference type="NCBI Taxonomy" id="4639"/>
    <lineage>
        <taxon>Eukaryota</taxon>
        <taxon>Viridiplantae</taxon>
        <taxon>Streptophyta</taxon>
        <taxon>Embryophyta</taxon>
        <taxon>Tracheophyta</taxon>
        <taxon>Spermatophyta</taxon>
        <taxon>Magnoliopsida</taxon>
        <taxon>Liliopsida</taxon>
        <taxon>Zingiberales</taxon>
        <taxon>Musaceae</taxon>
        <taxon>Ensete</taxon>
    </lineage>
</organism>
<gene>
    <name evidence="1" type="ORF">B296_00014963</name>
</gene>
<dbReference type="PANTHER" id="PTHR31032:SF1">
    <property type="entry name" value="PGR5-LIKE PROTEIN 1B, CHLOROPLASTIC"/>
    <property type="match status" value="1"/>
</dbReference>
<comment type="caution">
    <text evidence="1">The sequence shown here is derived from an EMBL/GenBank/DDBJ whole genome shotgun (WGS) entry which is preliminary data.</text>
</comment>
<protein>
    <submittedName>
        <fullName evidence="1">Uncharacterized protein</fullName>
    </submittedName>
</protein>
<reference evidence="1 2" key="1">
    <citation type="journal article" date="2014" name="Agronomy (Basel)">
        <title>A Draft Genome Sequence for Ensete ventricosum, the Drought-Tolerant Tree Against Hunger.</title>
        <authorList>
            <person name="Harrison J."/>
            <person name="Moore K.A."/>
            <person name="Paszkiewicz K."/>
            <person name="Jones T."/>
            <person name="Grant M."/>
            <person name="Ambacheew D."/>
            <person name="Muzemil S."/>
            <person name="Studholme D.J."/>
        </authorList>
    </citation>
    <scope>NUCLEOTIDE SEQUENCE [LARGE SCALE GENOMIC DNA]</scope>
</reference>
<accession>A0A427AFG6</accession>
<evidence type="ECO:0000313" key="1">
    <source>
        <dbReference type="EMBL" id="RRT74921.1"/>
    </source>
</evidence>
<dbReference type="GO" id="GO:0016730">
    <property type="term" value="F:oxidoreductase activity, acting on iron-sulfur proteins as donors"/>
    <property type="evidence" value="ECO:0007669"/>
    <property type="project" value="InterPro"/>
</dbReference>
<proteinExistence type="predicted"/>